<dbReference type="GO" id="GO:0009378">
    <property type="term" value="F:four-way junction helicase activity"/>
    <property type="evidence" value="ECO:0007669"/>
    <property type="project" value="TreeGrafter"/>
</dbReference>
<dbReference type="GO" id="GO:0005694">
    <property type="term" value="C:chromosome"/>
    <property type="evidence" value="ECO:0007669"/>
    <property type="project" value="TreeGrafter"/>
</dbReference>
<evidence type="ECO:0000313" key="7">
    <source>
        <dbReference type="EnsemblMetazoa" id="Aqu2.1.32191_001"/>
    </source>
</evidence>
<evidence type="ECO:0000256" key="4">
    <source>
        <dbReference type="ARBA" id="ARBA00023242"/>
    </source>
</evidence>
<keyword evidence="5" id="KW-0472">Membrane</keyword>
<evidence type="ECO:0000256" key="5">
    <source>
        <dbReference type="SAM" id="Phobius"/>
    </source>
</evidence>
<dbReference type="PROSITE" id="PS51192">
    <property type="entry name" value="HELICASE_ATP_BIND_1"/>
    <property type="match status" value="1"/>
</dbReference>
<evidence type="ECO:0000256" key="2">
    <source>
        <dbReference type="ARBA" id="ARBA00023125"/>
    </source>
</evidence>
<dbReference type="STRING" id="400682.A0A1X7UWY7"/>
<dbReference type="PANTHER" id="PTHR13710">
    <property type="entry name" value="DNA HELICASE RECQ FAMILY MEMBER"/>
    <property type="match status" value="1"/>
</dbReference>
<dbReference type="InParanoid" id="A0A1X7UWY7"/>
<sequence length="115" mass="12929">LPTGYGKSLIYGCLPLVYNSIRGLLPGTSIALVVCPLIALMKDQTERFRQLSIAAAYAGEPHVLLKRFVTGEFQLIFISPECLNNGRMWRSVFKSDLYQERLVAFIVDEAHLIKN</sequence>
<dbReference type="InterPro" id="IPR011545">
    <property type="entry name" value="DEAD/DEAH_box_helicase_dom"/>
</dbReference>
<keyword evidence="5" id="KW-1133">Transmembrane helix</keyword>
<organism evidence="7">
    <name type="scientific">Amphimedon queenslandica</name>
    <name type="common">Sponge</name>
    <dbReference type="NCBI Taxonomy" id="400682"/>
    <lineage>
        <taxon>Eukaryota</taxon>
        <taxon>Metazoa</taxon>
        <taxon>Porifera</taxon>
        <taxon>Demospongiae</taxon>
        <taxon>Heteroscleromorpha</taxon>
        <taxon>Haplosclerida</taxon>
        <taxon>Niphatidae</taxon>
        <taxon>Amphimedon</taxon>
    </lineage>
</organism>
<evidence type="ECO:0000256" key="3">
    <source>
        <dbReference type="ARBA" id="ARBA00023235"/>
    </source>
</evidence>
<dbReference type="Gene3D" id="3.40.50.300">
    <property type="entry name" value="P-loop containing nucleotide triphosphate hydrolases"/>
    <property type="match status" value="1"/>
</dbReference>
<keyword evidence="2" id="KW-0238">DNA-binding</keyword>
<reference evidence="7" key="1">
    <citation type="submission" date="2017-05" db="UniProtKB">
        <authorList>
            <consortium name="EnsemblMetazoa"/>
        </authorList>
    </citation>
    <scope>IDENTIFICATION</scope>
</reference>
<dbReference type="eggNOG" id="KOG0351">
    <property type="taxonomic scope" value="Eukaryota"/>
</dbReference>
<dbReference type="SUPFAM" id="SSF52540">
    <property type="entry name" value="P-loop containing nucleoside triphosphate hydrolases"/>
    <property type="match status" value="1"/>
</dbReference>
<evidence type="ECO:0000256" key="1">
    <source>
        <dbReference type="ARBA" id="ARBA00005446"/>
    </source>
</evidence>
<comment type="similarity">
    <text evidence="1">Belongs to the helicase family. RecQ subfamily.</text>
</comment>
<keyword evidence="4" id="KW-0539">Nucleus</keyword>
<accession>A0A1X7UWY7</accession>
<keyword evidence="5" id="KW-0812">Transmembrane</keyword>
<dbReference type="InterPro" id="IPR014001">
    <property type="entry name" value="Helicase_ATP-bd"/>
</dbReference>
<dbReference type="EnsemblMetazoa" id="Aqu2.1.32191_001">
    <property type="protein sequence ID" value="Aqu2.1.32191_001"/>
    <property type="gene ID" value="Aqu2.1.32191"/>
</dbReference>
<dbReference type="Pfam" id="PF00270">
    <property type="entry name" value="DEAD"/>
    <property type="match status" value="1"/>
</dbReference>
<name>A0A1X7UWY7_AMPQE</name>
<dbReference type="GO" id="GO:0005634">
    <property type="term" value="C:nucleus"/>
    <property type="evidence" value="ECO:0007669"/>
    <property type="project" value="TreeGrafter"/>
</dbReference>
<dbReference type="InterPro" id="IPR027417">
    <property type="entry name" value="P-loop_NTPase"/>
</dbReference>
<dbReference type="OrthoDB" id="5409596at2759"/>
<dbReference type="GO" id="GO:0000724">
    <property type="term" value="P:double-strand break repair via homologous recombination"/>
    <property type="evidence" value="ECO:0007669"/>
    <property type="project" value="TreeGrafter"/>
</dbReference>
<dbReference type="GO" id="GO:0043138">
    <property type="term" value="F:3'-5' DNA helicase activity"/>
    <property type="evidence" value="ECO:0007669"/>
    <property type="project" value="TreeGrafter"/>
</dbReference>
<feature type="transmembrane region" description="Helical" evidence="5">
    <location>
        <begin position="20"/>
        <end position="40"/>
    </location>
</feature>
<keyword evidence="3" id="KW-0413">Isomerase</keyword>
<dbReference type="AlphaFoldDB" id="A0A1X7UWY7"/>
<protein>
    <recommendedName>
        <fullName evidence="6">Helicase ATP-binding domain-containing protein</fullName>
    </recommendedName>
</protein>
<feature type="domain" description="Helicase ATP-binding" evidence="6">
    <location>
        <begin position="1"/>
        <end position="115"/>
    </location>
</feature>
<proteinExistence type="inferred from homology"/>
<dbReference type="PANTHER" id="PTHR13710:SF153">
    <property type="entry name" value="RECQ-LIKE DNA HELICASE BLM"/>
    <property type="match status" value="1"/>
</dbReference>
<dbReference type="GO" id="GO:0005524">
    <property type="term" value="F:ATP binding"/>
    <property type="evidence" value="ECO:0007669"/>
    <property type="project" value="InterPro"/>
</dbReference>
<dbReference type="GO" id="GO:0003677">
    <property type="term" value="F:DNA binding"/>
    <property type="evidence" value="ECO:0007669"/>
    <property type="project" value="UniProtKB-KW"/>
</dbReference>
<dbReference type="GO" id="GO:0005737">
    <property type="term" value="C:cytoplasm"/>
    <property type="evidence" value="ECO:0007669"/>
    <property type="project" value="TreeGrafter"/>
</dbReference>
<evidence type="ECO:0000259" key="6">
    <source>
        <dbReference type="PROSITE" id="PS51192"/>
    </source>
</evidence>